<reference evidence="1 2" key="1">
    <citation type="journal article" date="2013" name="PLoS Genet.">
        <title>Distinctive expansion of potential virulence genes in the genome of the oomycete fish pathogen Saprolegnia parasitica.</title>
        <authorList>
            <person name="Jiang R.H."/>
            <person name="de Bruijn I."/>
            <person name="Haas B.J."/>
            <person name="Belmonte R."/>
            <person name="Lobach L."/>
            <person name="Christie J."/>
            <person name="van den Ackerveken G."/>
            <person name="Bottin A."/>
            <person name="Bulone V."/>
            <person name="Diaz-Moreno S.M."/>
            <person name="Dumas B."/>
            <person name="Fan L."/>
            <person name="Gaulin E."/>
            <person name="Govers F."/>
            <person name="Grenville-Briggs L.J."/>
            <person name="Horner N.R."/>
            <person name="Levin J.Z."/>
            <person name="Mammella M."/>
            <person name="Meijer H.J."/>
            <person name="Morris P."/>
            <person name="Nusbaum C."/>
            <person name="Oome S."/>
            <person name="Phillips A.J."/>
            <person name="van Rooyen D."/>
            <person name="Rzeszutek E."/>
            <person name="Saraiva M."/>
            <person name="Secombes C.J."/>
            <person name="Seidl M.F."/>
            <person name="Snel B."/>
            <person name="Stassen J.H."/>
            <person name="Sykes S."/>
            <person name="Tripathy S."/>
            <person name="van den Berg H."/>
            <person name="Vega-Arreguin J.C."/>
            <person name="Wawra S."/>
            <person name="Young S.K."/>
            <person name="Zeng Q."/>
            <person name="Dieguez-Uribeondo J."/>
            <person name="Russ C."/>
            <person name="Tyler B.M."/>
            <person name="van West P."/>
        </authorList>
    </citation>
    <scope>NUCLEOTIDE SEQUENCE [LARGE SCALE GENOMIC DNA]</scope>
    <source>
        <strain evidence="1 2">CBS 223.65</strain>
    </source>
</reference>
<dbReference type="InterPro" id="IPR036770">
    <property type="entry name" value="Ankyrin_rpt-contain_sf"/>
</dbReference>
<dbReference type="AlphaFoldDB" id="A0A067BPJ0"/>
<dbReference type="GeneID" id="24139762"/>
<feature type="non-terminal residue" evidence="1">
    <location>
        <position position="327"/>
    </location>
</feature>
<protein>
    <submittedName>
        <fullName evidence="1">Uncharacterized protein</fullName>
    </submittedName>
</protein>
<dbReference type="RefSeq" id="XP_012213065.1">
    <property type="nucleotide sequence ID" value="XM_012357675.1"/>
</dbReference>
<organism evidence="1 2">
    <name type="scientific">Saprolegnia parasitica (strain CBS 223.65)</name>
    <dbReference type="NCBI Taxonomy" id="695850"/>
    <lineage>
        <taxon>Eukaryota</taxon>
        <taxon>Sar</taxon>
        <taxon>Stramenopiles</taxon>
        <taxon>Oomycota</taxon>
        <taxon>Saprolegniomycetes</taxon>
        <taxon>Saprolegniales</taxon>
        <taxon>Saprolegniaceae</taxon>
        <taxon>Saprolegnia</taxon>
    </lineage>
</organism>
<dbReference type="EMBL" id="KK584256">
    <property type="protein sequence ID" value="KDO16226.1"/>
    <property type="molecule type" value="Genomic_DNA"/>
</dbReference>
<dbReference type="PANTHER" id="PTHR46586">
    <property type="entry name" value="ANKYRIN REPEAT-CONTAINING PROTEIN"/>
    <property type="match status" value="1"/>
</dbReference>
<dbReference type="Proteomes" id="UP000030745">
    <property type="component" value="Unassembled WGS sequence"/>
</dbReference>
<gene>
    <name evidence="1" type="ORF">SPRG_18237</name>
</gene>
<dbReference type="OrthoDB" id="194358at2759"/>
<dbReference type="PANTHER" id="PTHR46586:SF3">
    <property type="entry name" value="ANKYRIN REPEAT-CONTAINING PROTEIN"/>
    <property type="match status" value="1"/>
</dbReference>
<dbReference type="KEGG" id="spar:SPRG_18237"/>
<proteinExistence type="predicted"/>
<dbReference type="SUPFAM" id="SSF48403">
    <property type="entry name" value="Ankyrin repeat"/>
    <property type="match status" value="1"/>
</dbReference>
<sequence length="327" mass="35648">MSWDDVEVLHDVIAAYAGPLTQLLHGYLPATLSDDTALAVWQDVFRCDWDGDFATLPRLPPHRGLCQSLRLITSRRMYERIKCRTDYNDVAYRVDYADGHDASVVRVLDIDHVPMQHMWLDELTTLLAHPMALAHAAIAGGHVALLRHLQSSADVVDLSQIQHLHGCDGLAMDVAAYYGHVNVLKLLHDAGSMACSTDAMDHAAYAGDLRLVQWLGDHRSEGCTSNALLLALANGHVNVADHLRRVYGDEFSFQAYDIEAAVLRGHVGVLAYLVTHFENAIEISETALTYAAAYGRLDMLTLLLSSPAAGSVPSSALIGAAAHGHLD</sequence>
<dbReference type="InterPro" id="IPR002110">
    <property type="entry name" value="Ankyrin_rpt"/>
</dbReference>
<dbReference type="Pfam" id="PF13637">
    <property type="entry name" value="Ank_4"/>
    <property type="match status" value="1"/>
</dbReference>
<name>A0A067BPJ0_SAPPC</name>
<evidence type="ECO:0000313" key="1">
    <source>
        <dbReference type="EMBL" id="KDO16226.1"/>
    </source>
</evidence>
<dbReference type="VEuPathDB" id="FungiDB:SPRG_18237"/>
<dbReference type="OMA" id="VTHFENA"/>
<accession>A0A067BPJ0</accession>
<keyword evidence="2" id="KW-1185">Reference proteome</keyword>
<dbReference type="Gene3D" id="1.25.40.20">
    <property type="entry name" value="Ankyrin repeat-containing domain"/>
    <property type="match status" value="2"/>
</dbReference>
<dbReference type="STRING" id="695850.A0A067BPJ0"/>
<evidence type="ECO:0000313" key="2">
    <source>
        <dbReference type="Proteomes" id="UP000030745"/>
    </source>
</evidence>
<dbReference type="InterPro" id="IPR052050">
    <property type="entry name" value="SecEffector_AnkRepeat"/>
</dbReference>